<protein>
    <submittedName>
        <fullName evidence="7">Sigma-70 family RNA polymerase sigma factor</fullName>
    </submittedName>
</protein>
<keyword evidence="3" id="KW-0731">Sigma factor</keyword>
<feature type="domain" description="RNA polymerase sigma factor 70 region 4 type 2" evidence="6">
    <location>
        <begin position="112"/>
        <end position="157"/>
    </location>
</feature>
<evidence type="ECO:0000259" key="6">
    <source>
        <dbReference type="Pfam" id="PF08281"/>
    </source>
</evidence>
<evidence type="ECO:0000313" key="8">
    <source>
        <dbReference type="Proteomes" id="UP000326881"/>
    </source>
</evidence>
<keyword evidence="2" id="KW-0805">Transcription regulation</keyword>
<dbReference type="SUPFAM" id="SSF88946">
    <property type="entry name" value="Sigma2 domain of RNA polymerase sigma factors"/>
    <property type="match status" value="1"/>
</dbReference>
<dbReference type="SUPFAM" id="SSF88659">
    <property type="entry name" value="Sigma3 and sigma4 domains of RNA polymerase sigma factors"/>
    <property type="match status" value="1"/>
</dbReference>
<sequence length="173" mass="19740">MTADIARLDEAFFAVRLALHQRVLRIVRDGAVADELTQETYLRARRAIASTVPNNMEAFLWQTARNLALDHIRWSKVRAGVQPIDALDDRTAAIADPQPSIEEKLVHRDDLRALSEALRKLPARAQRVWILSRVEGWPYPRIAQHLGVSPNTVFNDIKMVIAVLYDLRRKDSL</sequence>
<evidence type="ECO:0000259" key="5">
    <source>
        <dbReference type="Pfam" id="PF04542"/>
    </source>
</evidence>
<evidence type="ECO:0000256" key="1">
    <source>
        <dbReference type="ARBA" id="ARBA00010641"/>
    </source>
</evidence>
<dbReference type="InterPro" id="IPR013325">
    <property type="entry name" value="RNA_pol_sigma_r2"/>
</dbReference>
<dbReference type="Pfam" id="PF04542">
    <property type="entry name" value="Sigma70_r2"/>
    <property type="match status" value="1"/>
</dbReference>
<keyword evidence="7" id="KW-0614">Plasmid</keyword>
<dbReference type="PANTHER" id="PTHR43133:SF63">
    <property type="entry name" value="RNA POLYMERASE SIGMA FACTOR FECI-RELATED"/>
    <property type="match status" value="1"/>
</dbReference>
<dbReference type="GO" id="GO:0003677">
    <property type="term" value="F:DNA binding"/>
    <property type="evidence" value="ECO:0007669"/>
    <property type="project" value="InterPro"/>
</dbReference>
<evidence type="ECO:0000256" key="2">
    <source>
        <dbReference type="ARBA" id="ARBA00023015"/>
    </source>
</evidence>
<dbReference type="InterPro" id="IPR013249">
    <property type="entry name" value="RNA_pol_sigma70_r4_t2"/>
</dbReference>
<dbReference type="NCBIfam" id="TIGR02937">
    <property type="entry name" value="sigma70-ECF"/>
    <property type="match status" value="1"/>
</dbReference>
<feature type="domain" description="RNA polymerase sigma-70 region 2" evidence="5">
    <location>
        <begin position="19"/>
        <end position="73"/>
    </location>
</feature>
<dbReference type="Proteomes" id="UP000326881">
    <property type="component" value="Plasmid unnamed"/>
</dbReference>
<organism evidence="7 8">
    <name type="scientific">Rhizobium grahamii</name>
    <dbReference type="NCBI Taxonomy" id="1120045"/>
    <lineage>
        <taxon>Bacteria</taxon>
        <taxon>Pseudomonadati</taxon>
        <taxon>Pseudomonadota</taxon>
        <taxon>Alphaproteobacteria</taxon>
        <taxon>Hyphomicrobiales</taxon>
        <taxon>Rhizobiaceae</taxon>
        <taxon>Rhizobium/Agrobacterium group</taxon>
        <taxon>Rhizobium</taxon>
    </lineage>
</organism>
<evidence type="ECO:0000256" key="3">
    <source>
        <dbReference type="ARBA" id="ARBA00023082"/>
    </source>
</evidence>
<keyword evidence="8" id="KW-1185">Reference proteome</keyword>
<dbReference type="EMBL" id="CP043499">
    <property type="protein sequence ID" value="QFY62528.1"/>
    <property type="molecule type" value="Genomic_DNA"/>
</dbReference>
<name>A0A5Q0C975_9HYPH</name>
<dbReference type="InterPro" id="IPR014284">
    <property type="entry name" value="RNA_pol_sigma-70_dom"/>
</dbReference>
<accession>A0A5Q0C975</accession>
<dbReference type="Pfam" id="PF08281">
    <property type="entry name" value="Sigma70_r4_2"/>
    <property type="match status" value="1"/>
</dbReference>
<dbReference type="AlphaFoldDB" id="A0A5Q0C975"/>
<dbReference type="InterPro" id="IPR039425">
    <property type="entry name" value="RNA_pol_sigma-70-like"/>
</dbReference>
<dbReference type="RefSeq" id="WP_153272520.1">
    <property type="nucleotide sequence ID" value="NZ_CP043499.1"/>
</dbReference>
<dbReference type="KEGG" id="rgr:FZ934_19235"/>
<dbReference type="InterPro" id="IPR036388">
    <property type="entry name" value="WH-like_DNA-bd_sf"/>
</dbReference>
<evidence type="ECO:0000256" key="4">
    <source>
        <dbReference type="ARBA" id="ARBA00023163"/>
    </source>
</evidence>
<dbReference type="GO" id="GO:0006352">
    <property type="term" value="P:DNA-templated transcription initiation"/>
    <property type="evidence" value="ECO:0007669"/>
    <property type="project" value="InterPro"/>
</dbReference>
<dbReference type="OrthoDB" id="9794372at2"/>
<dbReference type="InterPro" id="IPR007627">
    <property type="entry name" value="RNA_pol_sigma70_r2"/>
</dbReference>
<proteinExistence type="inferred from homology"/>
<dbReference type="Gene3D" id="1.10.1740.10">
    <property type="match status" value="1"/>
</dbReference>
<gene>
    <name evidence="7" type="ORF">FZ934_19235</name>
</gene>
<dbReference type="PANTHER" id="PTHR43133">
    <property type="entry name" value="RNA POLYMERASE ECF-TYPE SIGMA FACTO"/>
    <property type="match status" value="1"/>
</dbReference>
<dbReference type="GO" id="GO:0016987">
    <property type="term" value="F:sigma factor activity"/>
    <property type="evidence" value="ECO:0007669"/>
    <property type="project" value="UniProtKB-KW"/>
</dbReference>
<reference evidence="7 8" key="1">
    <citation type="submission" date="2019-08" db="EMBL/GenBank/DDBJ databases">
        <title>Prosopis cineraria nodule microbiome.</title>
        <authorList>
            <person name="Ali R."/>
            <person name="Chaluvadi S.R."/>
            <person name="Wang X."/>
        </authorList>
    </citation>
    <scope>NUCLEOTIDE SEQUENCE [LARGE SCALE GENOMIC DNA]</scope>
    <source>
        <strain evidence="7 8">BG7</strain>
        <plasmid evidence="7 8">unnamed</plasmid>
    </source>
</reference>
<geneLocation type="plasmid" evidence="7 8">
    <name>unnamed</name>
</geneLocation>
<dbReference type="Gene3D" id="1.10.10.10">
    <property type="entry name" value="Winged helix-like DNA-binding domain superfamily/Winged helix DNA-binding domain"/>
    <property type="match status" value="1"/>
</dbReference>
<dbReference type="InterPro" id="IPR013324">
    <property type="entry name" value="RNA_pol_sigma_r3/r4-like"/>
</dbReference>
<comment type="similarity">
    <text evidence="1">Belongs to the sigma-70 factor family. ECF subfamily.</text>
</comment>
<evidence type="ECO:0000313" key="7">
    <source>
        <dbReference type="EMBL" id="QFY62528.1"/>
    </source>
</evidence>
<keyword evidence="4" id="KW-0804">Transcription</keyword>